<organism evidence="2 3">
    <name type="scientific">Symbiodinium natans</name>
    <dbReference type="NCBI Taxonomy" id="878477"/>
    <lineage>
        <taxon>Eukaryota</taxon>
        <taxon>Sar</taxon>
        <taxon>Alveolata</taxon>
        <taxon>Dinophyceae</taxon>
        <taxon>Suessiales</taxon>
        <taxon>Symbiodiniaceae</taxon>
        <taxon>Symbiodinium</taxon>
    </lineage>
</organism>
<feature type="compositionally biased region" description="Polar residues" evidence="1">
    <location>
        <begin position="602"/>
        <end position="620"/>
    </location>
</feature>
<protein>
    <recommendedName>
        <fullName evidence="4">SAP domain-containing protein</fullName>
    </recommendedName>
</protein>
<feature type="region of interest" description="Disordered" evidence="1">
    <location>
        <begin position="458"/>
        <end position="527"/>
    </location>
</feature>
<evidence type="ECO:0000313" key="2">
    <source>
        <dbReference type="EMBL" id="CAE7425416.1"/>
    </source>
</evidence>
<feature type="compositionally biased region" description="Low complexity" evidence="1">
    <location>
        <begin position="732"/>
        <end position="742"/>
    </location>
</feature>
<feature type="compositionally biased region" description="Low complexity" evidence="1">
    <location>
        <begin position="82"/>
        <end position="98"/>
    </location>
</feature>
<sequence>MPSASGDVWTSWTARQLRQECVSRGIDLTGCFEKEAILQRLLAAEEVAPHTKSKPSSHAASGDTGRDEEPQPEDASSKSTRADASSANSAANGRQAADGVDPAECDTTWQAKTMRELRREGVLLGVDLRGCFDKDDIIQKLQAAKRSAPAGGDKLARDTQPEMPEVPVHPGPGAPGQVRPGSPPQQNTQKASPEPEGGPCLTTEEKVADHDHNAGSSKESELGREAGEPHVVEVETDLTSQEQLGSQGKELRELKEELHKRQREPEQEQLSEQSQSRLQHLPKQQRIQSTWQEVLEAGCDMNHLSEPCYKADAKNHVYRDAEVQGYSLEVVPMRTLVKECKMLGIDASGLYAKCEVISKLMSVLDQTIASEARLFQVVGGYQQEAPQDSEAALPEPVGPPISLSPFKAEERPKATPKTTFNPWSLGDPILEEDTGGKDLAASGSEDDAEEIIMDDFQEGSAAPKESQSPSSSSKACPFQEDSAEGSMLAGGKEGSAPTAPKELSSPSSLRGPLAGGDPVEFATQRPRASISELFRLSLSELETRCMAEGLEVGPGDSKGVLISRLKQALSKSATLTAASPTGPSQTPPPCQQDAESLPPASQPTVPDSVHQNPAMATSFKQEPEMFNIGSDDGSCAEEPSDTDFFPDLHQGHMFGSTGTAEAESHDEPEKLARSVSGESEIVENAVENPADPADPADPAKPQSEHVHSTVTDKEADGDNEASTCDACEAKAGGSSEGQESSSRLQDGPDNEGPQTSSNTELDSDGTSAFDAAAGPSKEFAEKTDPMQDSQDHDPAGNPSRRTSSGGSMFDFDDLDEIEAWCPRSAT</sequence>
<feature type="compositionally biased region" description="Basic and acidic residues" evidence="1">
    <location>
        <begin position="662"/>
        <end position="672"/>
    </location>
</feature>
<feature type="compositionally biased region" description="Basic and acidic residues" evidence="1">
    <location>
        <begin position="257"/>
        <end position="266"/>
    </location>
</feature>
<feature type="region of interest" description="Disordered" evidence="1">
    <location>
        <begin position="257"/>
        <end position="283"/>
    </location>
</feature>
<feature type="compositionally biased region" description="Basic and acidic residues" evidence="1">
    <location>
        <begin position="778"/>
        <end position="794"/>
    </location>
</feature>
<dbReference type="EMBL" id="CAJNDS010002312">
    <property type="protein sequence ID" value="CAE7425416.1"/>
    <property type="molecule type" value="Genomic_DNA"/>
</dbReference>
<feature type="compositionally biased region" description="Low complexity" evidence="1">
    <location>
        <begin position="268"/>
        <end position="281"/>
    </location>
</feature>
<accession>A0A812R8I4</accession>
<dbReference type="Proteomes" id="UP000604046">
    <property type="component" value="Unassembled WGS sequence"/>
</dbReference>
<reference evidence="2" key="1">
    <citation type="submission" date="2021-02" db="EMBL/GenBank/DDBJ databases">
        <authorList>
            <person name="Dougan E. K."/>
            <person name="Rhodes N."/>
            <person name="Thang M."/>
            <person name="Chan C."/>
        </authorList>
    </citation>
    <scope>NUCLEOTIDE SEQUENCE</scope>
</reference>
<feature type="compositionally biased region" description="Basic and acidic residues" evidence="1">
    <location>
        <begin position="702"/>
        <end position="716"/>
    </location>
</feature>
<feature type="region of interest" description="Disordered" evidence="1">
    <location>
        <begin position="46"/>
        <end position="104"/>
    </location>
</feature>
<feature type="region of interest" description="Disordered" evidence="1">
    <location>
        <begin position="143"/>
        <end position="229"/>
    </location>
</feature>
<feature type="compositionally biased region" description="Basic and acidic residues" evidence="1">
    <location>
        <begin position="203"/>
        <end position="229"/>
    </location>
</feature>
<evidence type="ECO:0000256" key="1">
    <source>
        <dbReference type="SAM" id="MobiDB-lite"/>
    </source>
</evidence>
<gene>
    <name evidence="2" type="ORF">SNAT2548_LOCUS23150</name>
</gene>
<dbReference type="OrthoDB" id="430888at2759"/>
<feature type="compositionally biased region" description="Polar residues" evidence="1">
    <location>
        <begin position="752"/>
        <end position="766"/>
    </location>
</feature>
<keyword evidence="3" id="KW-1185">Reference proteome</keyword>
<evidence type="ECO:0000313" key="3">
    <source>
        <dbReference type="Proteomes" id="UP000604046"/>
    </source>
</evidence>
<feature type="region of interest" description="Disordered" evidence="1">
    <location>
        <begin position="386"/>
        <end position="446"/>
    </location>
</feature>
<comment type="caution">
    <text evidence="2">The sequence shown here is derived from an EMBL/GenBank/DDBJ whole genome shotgun (WGS) entry which is preliminary data.</text>
</comment>
<dbReference type="AlphaFoldDB" id="A0A812R8I4"/>
<proteinExistence type="predicted"/>
<feature type="region of interest" description="Disordered" evidence="1">
    <location>
        <begin position="571"/>
        <end position="813"/>
    </location>
</feature>
<feature type="compositionally biased region" description="Low complexity" evidence="1">
    <location>
        <begin position="460"/>
        <end position="475"/>
    </location>
</feature>
<name>A0A812R8I4_9DINO</name>
<evidence type="ECO:0008006" key="4">
    <source>
        <dbReference type="Google" id="ProtNLM"/>
    </source>
</evidence>